<gene>
    <name evidence="3" type="primary">proX</name>
    <name evidence="3" type="ORF">G6N73_30620</name>
</gene>
<dbReference type="InterPro" id="IPR007210">
    <property type="entry name" value="ABC_Gly_betaine_transp_sub-bd"/>
</dbReference>
<evidence type="ECO:0000313" key="4">
    <source>
        <dbReference type="Proteomes" id="UP001642900"/>
    </source>
</evidence>
<proteinExistence type="predicted"/>
<dbReference type="NCBIfam" id="NF008334">
    <property type="entry name" value="PRK11119.1"/>
    <property type="match status" value="1"/>
</dbReference>
<dbReference type="Gene3D" id="3.40.190.10">
    <property type="entry name" value="Periplasmic binding protein-like II"/>
    <property type="match status" value="1"/>
</dbReference>
<keyword evidence="4" id="KW-1185">Reference proteome</keyword>
<keyword evidence="1" id="KW-0732">Signal</keyword>
<protein>
    <submittedName>
        <fullName evidence="3">Glycine betaine/L-proline ABC transporter substrate-binding protein ProX</fullName>
    </submittedName>
</protein>
<dbReference type="EMBL" id="JAAKZF010000094">
    <property type="protein sequence ID" value="NGO55350.1"/>
    <property type="molecule type" value="Genomic_DNA"/>
</dbReference>
<evidence type="ECO:0000256" key="1">
    <source>
        <dbReference type="SAM" id="SignalP"/>
    </source>
</evidence>
<feature type="domain" description="ABC-type glycine betaine transport system substrate-binding" evidence="2">
    <location>
        <begin position="34"/>
        <end position="315"/>
    </location>
</feature>
<dbReference type="SUPFAM" id="SSF53850">
    <property type="entry name" value="Periplasmic binding protein-like II"/>
    <property type="match status" value="1"/>
</dbReference>
<comment type="caution">
    <text evidence="3">The sequence shown here is derived from an EMBL/GenBank/DDBJ whole genome shotgun (WGS) entry which is preliminary data.</text>
</comment>
<name>A0A6G4WML8_9HYPH</name>
<evidence type="ECO:0000259" key="2">
    <source>
        <dbReference type="Pfam" id="PF04069"/>
    </source>
</evidence>
<sequence>MNMRTSIVRNLSVCVALLTAGVTTGYAQMPGEGKTVQPITTGQSGHVFQHEVVRLGLEALGYEVKPALEADYPALHLAIGQGQADYTATHWVPLHQGFYDAAGGDQTLERVGVLIAGAGQGYFIDKATAEKNSITKLDQFASPEIAKLFDSDGDGKANLTGCNPGWGCEREIEHQIDAYKLRDTVSHNQGSYFALIADTITRYQAGQPIFYYTWSPQWVGSVLRPGRDVIQLDVPFSAATDGSDTALADGSNPGFKVNDIDILANKQFLAKNPAAKKFFELVKIPLDDVNAVILRQHEGEEKPEQITHQAHDWVAKNQAQFDSWVKEAATAQ</sequence>
<feature type="chain" id="PRO_5026022761" evidence="1">
    <location>
        <begin position="28"/>
        <end position="332"/>
    </location>
</feature>
<dbReference type="AlphaFoldDB" id="A0A6G4WML8"/>
<dbReference type="RefSeq" id="WP_165033703.1">
    <property type="nucleotide sequence ID" value="NZ_JAAKZF010000094.1"/>
</dbReference>
<organism evidence="3 4">
    <name type="scientific">Allomesorhizobium camelthorni</name>
    <dbReference type="NCBI Taxonomy" id="475069"/>
    <lineage>
        <taxon>Bacteria</taxon>
        <taxon>Pseudomonadati</taxon>
        <taxon>Pseudomonadota</taxon>
        <taxon>Alphaproteobacteria</taxon>
        <taxon>Hyphomicrobiales</taxon>
        <taxon>Phyllobacteriaceae</taxon>
        <taxon>Allomesorhizobium</taxon>
    </lineage>
</organism>
<accession>A0A6G4WML8</accession>
<dbReference type="CDD" id="cd13638">
    <property type="entry name" value="PBP2_EcProx_like"/>
    <property type="match status" value="1"/>
</dbReference>
<reference evidence="3 4" key="1">
    <citation type="submission" date="2020-02" db="EMBL/GenBank/DDBJ databases">
        <title>Genome sequence of strain CCNWXJ40-4.</title>
        <authorList>
            <person name="Gao J."/>
            <person name="Sun J."/>
        </authorList>
    </citation>
    <scope>NUCLEOTIDE SEQUENCE [LARGE SCALE GENOMIC DNA]</scope>
    <source>
        <strain evidence="3 4">CCNWXJ 40-4</strain>
    </source>
</reference>
<dbReference type="Gene3D" id="3.40.190.100">
    <property type="entry name" value="Glycine betaine-binding periplasmic protein, domain 2"/>
    <property type="match status" value="1"/>
</dbReference>
<dbReference type="Pfam" id="PF04069">
    <property type="entry name" value="OpuAC"/>
    <property type="match status" value="1"/>
</dbReference>
<evidence type="ECO:0000313" key="3">
    <source>
        <dbReference type="EMBL" id="NGO55350.1"/>
    </source>
</evidence>
<dbReference type="GO" id="GO:0043190">
    <property type="term" value="C:ATP-binding cassette (ABC) transporter complex"/>
    <property type="evidence" value="ECO:0007669"/>
    <property type="project" value="InterPro"/>
</dbReference>
<feature type="signal peptide" evidence="1">
    <location>
        <begin position="1"/>
        <end position="27"/>
    </location>
</feature>
<dbReference type="Proteomes" id="UP001642900">
    <property type="component" value="Unassembled WGS sequence"/>
</dbReference>
<dbReference type="GO" id="GO:0022857">
    <property type="term" value="F:transmembrane transporter activity"/>
    <property type="evidence" value="ECO:0007669"/>
    <property type="project" value="InterPro"/>
</dbReference>